<dbReference type="AlphaFoldDB" id="A0A6B9V7G5"/>
<accession>A0A6B9V7G5</accession>
<feature type="region of interest" description="Disordered" evidence="1">
    <location>
        <begin position="27"/>
        <end position="60"/>
    </location>
</feature>
<evidence type="ECO:0000313" key="3">
    <source>
        <dbReference type="Proteomes" id="UP000464620"/>
    </source>
</evidence>
<proteinExistence type="predicted"/>
<gene>
    <name evidence="2" type="ORF">DS421_19g654770</name>
</gene>
<feature type="compositionally biased region" description="Basic residues" evidence="1">
    <location>
        <begin position="37"/>
        <end position="55"/>
    </location>
</feature>
<dbReference type="Proteomes" id="UP000464620">
    <property type="component" value="Chromosome B09"/>
</dbReference>
<organism evidence="2 3">
    <name type="scientific">Arachis hypogaea</name>
    <name type="common">Peanut</name>
    <dbReference type="NCBI Taxonomy" id="3818"/>
    <lineage>
        <taxon>Eukaryota</taxon>
        <taxon>Viridiplantae</taxon>
        <taxon>Streptophyta</taxon>
        <taxon>Embryophyta</taxon>
        <taxon>Tracheophyta</taxon>
        <taxon>Spermatophyta</taxon>
        <taxon>Magnoliopsida</taxon>
        <taxon>eudicotyledons</taxon>
        <taxon>Gunneridae</taxon>
        <taxon>Pentapetalae</taxon>
        <taxon>rosids</taxon>
        <taxon>fabids</taxon>
        <taxon>Fabales</taxon>
        <taxon>Fabaceae</taxon>
        <taxon>Papilionoideae</taxon>
        <taxon>50 kb inversion clade</taxon>
        <taxon>dalbergioids sensu lato</taxon>
        <taxon>Dalbergieae</taxon>
        <taxon>Pterocarpus clade</taxon>
        <taxon>Arachis</taxon>
    </lineage>
</organism>
<protein>
    <submittedName>
        <fullName evidence="2">Uncharacterized protein</fullName>
    </submittedName>
</protein>
<dbReference type="EMBL" id="CP031001">
    <property type="protein sequence ID" value="QHN77676.1"/>
    <property type="molecule type" value="Genomic_DNA"/>
</dbReference>
<sequence>MLSTVTIATLELAVELFHNAVPSTEPQACVTADPSRSRRRGNIIAKRERRTKRSPRPALSPSALQVAVTILVSCHCVAVTELQRRRCRTLLLPRLTKPPLEEERSPVLPLLLVSRI</sequence>
<evidence type="ECO:0000313" key="2">
    <source>
        <dbReference type="EMBL" id="QHN77676.1"/>
    </source>
</evidence>
<name>A0A6B9V7G5_ARAHY</name>
<evidence type="ECO:0000256" key="1">
    <source>
        <dbReference type="SAM" id="MobiDB-lite"/>
    </source>
</evidence>
<reference evidence="2 3" key="1">
    <citation type="submission" date="2020-01" db="EMBL/GenBank/DDBJ databases">
        <title>Genome sequence of Arachis hypogaea, cultivar Shitouqi.</title>
        <authorList>
            <person name="Zhuang W."/>
            <person name="Chen H."/>
            <person name="Varshney R."/>
            <person name="Wang D."/>
            <person name="Ming R."/>
        </authorList>
    </citation>
    <scope>NUCLEOTIDE SEQUENCE [LARGE SCALE GENOMIC DNA]</scope>
    <source>
        <tissue evidence="2">Young leaf</tissue>
    </source>
</reference>